<sequence>MAYPNPLRLDYIGAPTSAGVTAAPAPSNPFGPENPDVVLGIITTPRPSPHRSGKPRKSCLKKAESTFEVKKKPALRNTARFTSDWSTVVGRCAITGRMVFPNRRDREEWTKWHRHQVKALRAMGLLDRPSKAIPDWTSDCDVPMSGVSHELDFAAARSQAEEEDLDRRIREAYFIGQLNESKSSPIKRKQDRCLHPAVIESKRQRAWNPGPSQPARQN</sequence>
<keyword evidence="3" id="KW-1185">Reference proteome</keyword>
<dbReference type="Proteomes" id="UP001321760">
    <property type="component" value="Unassembled WGS sequence"/>
</dbReference>
<accession>A0AAV9G7N4</accession>
<gene>
    <name evidence="2" type="ORF">QBC34DRAFT_430179</name>
</gene>
<feature type="region of interest" description="Disordered" evidence="1">
    <location>
        <begin position="180"/>
        <end position="218"/>
    </location>
</feature>
<organism evidence="2 3">
    <name type="scientific">Podospora aff. communis PSN243</name>
    <dbReference type="NCBI Taxonomy" id="3040156"/>
    <lineage>
        <taxon>Eukaryota</taxon>
        <taxon>Fungi</taxon>
        <taxon>Dikarya</taxon>
        <taxon>Ascomycota</taxon>
        <taxon>Pezizomycotina</taxon>
        <taxon>Sordariomycetes</taxon>
        <taxon>Sordariomycetidae</taxon>
        <taxon>Sordariales</taxon>
        <taxon>Podosporaceae</taxon>
        <taxon>Podospora</taxon>
    </lineage>
</organism>
<name>A0AAV9G7N4_9PEZI</name>
<reference evidence="2" key="1">
    <citation type="journal article" date="2023" name="Mol. Phylogenet. Evol.">
        <title>Genome-scale phylogeny and comparative genomics of the fungal order Sordariales.</title>
        <authorList>
            <person name="Hensen N."/>
            <person name="Bonometti L."/>
            <person name="Westerberg I."/>
            <person name="Brannstrom I.O."/>
            <person name="Guillou S."/>
            <person name="Cros-Aarteil S."/>
            <person name="Calhoun S."/>
            <person name="Haridas S."/>
            <person name="Kuo A."/>
            <person name="Mondo S."/>
            <person name="Pangilinan J."/>
            <person name="Riley R."/>
            <person name="LaButti K."/>
            <person name="Andreopoulos B."/>
            <person name="Lipzen A."/>
            <person name="Chen C."/>
            <person name="Yan M."/>
            <person name="Daum C."/>
            <person name="Ng V."/>
            <person name="Clum A."/>
            <person name="Steindorff A."/>
            <person name="Ohm R.A."/>
            <person name="Martin F."/>
            <person name="Silar P."/>
            <person name="Natvig D.O."/>
            <person name="Lalanne C."/>
            <person name="Gautier V."/>
            <person name="Ament-Velasquez S.L."/>
            <person name="Kruys A."/>
            <person name="Hutchinson M.I."/>
            <person name="Powell A.J."/>
            <person name="Barry K."/>
            <person name="Miller A.N."/>
            <person name="Grigoriev I.V."/>
            <person name="Debuchy R."/>
            <person name="Gladieux P."/>
            <person name="Hiltunen Thoren M."/>
            <person name="Johannesson H."/>
        </authorList>
    </citation>
    <scope>NUCLEOTIDE SEQUENCE</scope>
    <source>
        <strain evidence="2">PSN243</strain>
    </source>
</reference>
<comment type="caution">
    <text evidence="2">The sequence shown here is derived from an EMBL/GenBank/DDBJ whole genome shotgun (WGS) entry which is preliminary data.</text>
</comment>
<evidence type="ECO:0000313" key="2">
    <source>
        <dbReference type="EMBL" id="KAK4444153.1"/>
    </source>
</evidence>
<evidence type="ECO:0000256" key="1">
    <source>
        <dbReference type="SAM" id="MobiDB-lite"/>
    </source>
</evidence>
<dbReference type="AlphaFoldDB" id="A0AAV9G7N4"/>
<proteinExistence type="predicted"/>
<reference evidence="2" key="2">
    <citation type="submission" date="2023-05" db="EMBL/GenBank/DDBJ databases">
        <authorList>
            <consortium name="Lawrence Berkeley National Laboratory"/>
            <person name="Steindorff A."/>
            <person name="Hensen N."/>
            <person name="Bonometti L."/>
            <person name="Westerberg I."/>
            <person name="Brannstrom I.O."/>
            <person name="Guillou S."/>
            <person name="Cros-Aarteil S."/>
            <person name="Calhoun S."/>
            <person name="Haridas S."/>
            <person name="Kuo A."/>
            <person name="Mondo S."/>
            <person name="Pangilinan J."/>
            <person name="Riley R."/>
            <person name="Labutti K."/>
            <person name="Andreopoulos B."/>
            <person name="Lipzen A."/>
            <person name="Chen C."/>
            <person name="Yanf M."/>
            <person name="Daum C."/>
            <person name="Ng V."/>
            <person name="Clum A."/>
            <person name="Ohm R."/>
            <person name="Martin F."/>
            <person name="Silar P."/>
            <person name="Natvig D."/>
            <person name="Lalanne C."/>
            <person name="Gautier V."/>
            <person name="Ament-Velasquez S.L."/>
            <person name="Kruys A."/>
            <person name="Hutchinson M.I."/>
            <person name="Powell A.J."/>
            <person name="Barry K."/>
            <person name="Miller A.N."/>
            <person name="Grigoriev I.V."/>
            <person name="Debuchy R."/>
            <person name="Gladieux P."/>
            <person name="Thoren M.H."/>
            <person name="Johannesson H."/>
        </authorList>
    </citation>
    <scope>NUCLEOTIDE SEQUENCE</scope>
    <source>
        <strain evidence="2">PSN243</strain>
    </source>
</reference>
<protein>
    <submittedName>
        <fullName evidence="2">Uncharacterized protein</fullName>
    </submittedName>
</protein>
<dbReference type="EMBL" id="MU865981">
    <property type="protein sequence ID" value="KAK4444153.1"/>
    <property type="molecule type" value="Genomic_DNA"/>
</dbReference>
<evidence type="ECO:0000313" key="3">
    <source>
        <dbReference type="Proteomes" id="UP001321760"/>
    </source>
</evidence>